<dbReference type="Pfam" id="PF15891">
    <property type="entry name" value="Nuc_deoxyri_tr2"/>
    <property type="match status" value="1"/>
</dbReference>
<evidence type="ECO:0000256" key="1">
    <source>
        <dbReference type="SAM" id="Phobius"/>
    </source>
</evidence>
<evidence type="ECO:0000313" key="3">
    <source>
        <dbReference type="Proteomes" id="UP000218231"/>
    </source>
</evidence>
<dbReference type="EMBL" id="LIAE01009358">
    <property type="protein sequence ID" value="PAV70122.1"/>
    <property type="molecule type" value="Genomic_DNA"/>
</dbReference>
<keyword evidence="3" id="KW-1185">Reference proteome</keyword>
<organism evidence="2 3">
    <name type="scientific">Diploscapter pachys</name>
    <dbReference type="NCBI Taxonomy" id="2018661"/>
    <lineage>
        <taxon>Eukaryota</taxon>
        <taxon>Metazoa</taxon>
        <taxon>Ecdysozoa</taxon>
        <taxon>Nematoda</taxon>
        <taxon>Chromadorea</taxon>
        <taxon>Rhabditida</taxon>
        <taxon>Rhabditina</taxon>
        <taxon>Rhabditomorpha</taxon>
        <taxon>Rhabditoidea</taxon>
        <taxon>Rhabditidae</taxon>
        <taxon>Diploscapter</taxon>
    </lineage>
</organism>
<dbReference type="AlphaFoldDB" id="A0A2A2K8A4"/>
<keyword evidence="1" id="KW-0812">Transmembrane</keyword>
<dbReference type="PANTHER" id="PTHR36300">
    <property type="entry name" value="RAW, ISOFORM A"/>
    <property type="match status" value="1"/>
</dbReference>
<comment type="caution">
    <text evidence="2">The sequence shown here is derived from an EMBL/GenBank/DDBJ whole genome shotgun (WGS) entry which is preliminary data.</text>
</comment>
<dbReference type="Gene3D" id="3.40.50.450">
    <property type="match status" value="1"/>
</dbReference>
<accession>A0A2A2K8A4</accession>
<dbReference type="InterPro" id="IPR039470">
    <property type="entry name" value="Nuc_deoxyri_tr2"/>
</dbReference>
<sequence length="514" mass="57639">MYASQRLLTNSLAETMTGEDEHSCQPGTARLEEANQPGQTPVYDVFLGGSCGTTVWRRQLVIPFLKKRSISYYDPQRSVWSENMIYEESIAKENSSLFLFVIDPATVNATSFLEIAYFAARKSPKLIVVFLGKSEWAEKAHPDDIPDRNRTCQLLDRILDAHNVPMLYNIQDALDYIEEEVIGSKKWTDAIANPNQRLSYLSLRAKRLARGAQMRAKQAWNKIRCMAAGVSIAGVADALVLLSCHLLLPSLPLHAILLPLLLVNILVVAVATKWAHLRSQRPRLVADSCGVAIGVQRRAAAIPSPRMSTVTSPLVPKGKSNAKASKNIFDQLGTDDGSNSFVVPQSFRKSVKSVDPPATVVLSCSSMEETNWVQSTAAPVMDRNKISYSWTLASNSLLPEMRMNCLKAWSSQFKHFFYHIPSTKTFLSGMVEIAYMLGHTSWQVTLCVPKEAETLETPTNEEDESQRVARRRRNDCYQIAYCYLKDMAKRRQCKVFSELDEAVRYTTDICLRGL</sequence>
<keyword evidence="1" id="KW-0472">Membrane</keyword>
<keyword evidence="1" id="KW-1133">Transmembrane helix</keyword>
<dbReference type="OrthoDB" id="6493944at2759"/>
<proteinExistence type="predicted"/>
<gene>
    <name evidence="2" type="ORF">WR25_09691</name>
</gene>
<dbReference type="Proteomes" id="UP000218231">
    <property type="component" value="Unassembled WGS sequence"/>
</dbReference>
<evidence type="ECO:0000313" key="2">
    <source>
        <dbReference type="EMBL" id="PAV70122.1"/>
    </source>
</evidence>
<name>A0A2A2K8A4_9BILA</name>
<dbReference type="STRING" id="2018661.A0A2A2K8A4"/>
<reference evidence="2 3" key="1">
    <citation type="journal article" date="2017" name="Curr. Biol.">
        <title>Genome architecture and evolution of a unichromosomal asexual nematode.</title>
        <authorList>
            <person name="Fradin H."/>
            <person name="Zegar C."/>
            <person name="Gutwein M."/>
            <person name="Lucas J."/>
            <person name="Kovtun M."/>
            <person name="Corcoran D."/>
            <person name="Baugh L.R."/>
            <person name="Kiontke K."/>
            <person name="Gunsalus K."/>
            <person name="Fitch D.H."/>
            <person name="Piano F."/>
        </authorList>
    </citation>
    <scope>NUCLEOTIDE SEQUENCE [LARGE SCALE GENOMIC DNA]</scope>
    <source>
        <strain evidence="2">PF1309</strain>
    </source>
</reference>
<protein>
    <submittedName>
        <fullName evidence="2">Uncharacterized protein</fullName>
    </submittedName>
</protein>
<feature type="transmembrane region" description="Helical" evidence="1">
    <location>
        <begin position="225"/>
        <end position="248"/>
    </location>
</feature>
<dbReference type="PANTHER" id="PTHR36300:SF1">
    <property type="entry name" value="RAW, ISOFORM A"/>
    <property type="match status" value="1"/>
</dbReference>
<feature type="transmembrane region" description="Helical" evidence="1">
    <location>
        <begin position="254"/>
        <end position="275"/>
    </location>
</feature>
<dbReference type="GO" id="GO:0005886">
    <property type="term" value="C:plasma membrane"/>
    <property type="evidence" value="ECO:0007669"/>
    <property type="project" value="TreeGrafter"/>
</dbReference>